<reference evidence="1" key="2">
    <citation type="submission" date="2025-03" db="EMBL/GenBank/DDBJ databases">
        <authorList>
            <consortium name="ELIXIR-Norway"/>
            <consortium name="Elixir Norway"/>
        </authorList>
    </citation>
    <scope>NUCLEOTIDE SEQUENCE</scope>
</reference>
<organism evidence="1 2">
    <name type="scientific">Rangifer tarandus platyrhynchus</name>
    <name type="common">Svalbard reindeer</name>
    <dbReference type="NCBI Taxonomy" id="3082113"/>
    <lineage>
        <taxon>Eukaryota</taxon>
        <taxon>Metazoa</taxon>
        <taxon>Chordata</taxon>
        <taxon>Craniata</taxon>
        <taxon>Vertebrata</taxon>
        <taxon>Euteleostomi</taxon>
        <taxon>Mammalia</taxon>
        <taxon>Eutheria</taxon>
        <taxon>Laurasiatheria</taxon>
        <taxon>Artiodactyla</taxon>
        <taxon>Ruminantia</taxon>
        <taxon>Pecora</taxon>
        <taxon>Cervidae</taxon>
        <taxon>Odocoileinae</taxon>
        <taxon>Rangifer</taxon>
    </lineage>
</organism>
<evidence type="ECO:0000313" key="2">
    <source>
        <dbReference type="Proteomes" id="UP001162501"/>
    </source>
</evidence>
<accession>A0AC60A5F2</accession>
<evidence type="ECO:0000313" key="1">
    <source>
        <dbReference type="EMBL" id="CAN0561116.1"/>
    </source>
</evidence>
<protein>
    <submittedName>
        <fullName evidence="1">Uncharacterized protein</fullName>
    </submittedName>
</protein>
<dbReference type="Proteomes" id="UP001162501">
    <property type="component" value="Chromosome 8"/>
</dbReference>
<reference evidence="1" key="1">
    <citation type="submission" date="2023-05" db="EMBL/GenBank/DDBJ databases">
        <authorList>
            <consortium name="ELIXIR-Norway"/>
        </authorList>
    </citation>
    <scope>NUCLEOTIDE SEQUENCE</scope>
</reference>
<proteinExistence type="predicted"/>
<sequence>MSLQFAPASSCPRSPTASPVSEPAELLMLLGPDVALQLEAALADPQLPCPCLTPETGLGGNLVFNTWPPLFQGSRKTAQSSPHLTEILMKQLFYLFVLLPPRPGAMTSVPERGGLGSGGHHAFCPVA</sequence>
<name>A0AC60A5F2_RANTA</name>
<gene>
    <name evidence="1" type="ORF">MRATA1EN22A_LOCUS27133</name>
</gene>
<dbReference type="EMBL" id="OX596092">
    <property type="protein sequence ID" value="CAN0561116.1"/>
    <property type="molecule type" value="Genomic_DNA"/>
</dbReference>